<dbReference type="InterPro" id="IPR002300">
    <property type="entry name" value="aa-tRNA-synth_Ia"/>
</dbReference>
<keyword evidence="7 11" id="KW-0030">Aminoacyl-tRNA synthetase</keyword>
<dbReference type="Pfam" id="PF00133">
    <property type="entry name" value="tRNA-synt_1"/>
    <property type="match status" value="1"/>
</dbReference>
<comment type="similarity">
    <text evidence="1">Belongs to the class-I aminoacyl-tRNA synthetase family.</text>
</comment>
<dbReference type="Gene3D" id="1.10.730.10">
    <property type="entry name" value="Isoleucyl-tRNA Synthetase, Domain 1"/>
    <property type="match status" value="1"/>
</dbReference>
<comment type="catalytic activity">
    <reaction evidence="8">
        <text>tRNA(Leu) + L-leucine + ATP = L-leucyl-tRNA(Leu) + AMP + diphosphate</text>
        <dbReference type="Rhea" id="RHEA:11688"/>
        <dbReference type="Rhea" id="RHEA-COMP:9613"/>
        <dbReference type="Rhea" id="RHEA-COMP:9622"/>
        <dbReference type="ChEBI" id="CHEBI:30616"/>
        <dbReference type="ChEBI" id="CHEBI:33019"/>
        <dbReference type="ChEBI" id="CHEBI:57427"/>
        <dbReference type="ChEBI" id="CHEBI:78442"/>
        <dbReference type="ChEBI" id="CHEBI:78494"/>
        <dbReference type="ChEBI" id="CHEBI:456215"/>
        <dbReference type="EC" id="6.1.1.4"/>
    </reaction>
</comment>
<evidence type="ECO:0000256" key="8">
    <source>
        <dbReference type="ARBA" id="ARBA00047469"/>
    </source>
</evidence>
<evidence type="ECO:0000256" key="7">
    <source>
        <dbReference type="ARBA" id="ARBA00023146"/>
    </source>
</evidence>
<evidence type="ECO:0000256" key="6">
    <source>
        <dbReference type="ARBA" id="ARBA00022917"/>
    </source>
</evidence>
<dbReference type="FunFam" id="1.10.730.10:FF:000011">
    <property type="entry name" value="Leucine--tRNA ligase chloroplastic/mitochondrial"/>
    <property type="match status" value="1"/>
</dbReference>
<dbReference type="OrthoDB" id="9810365at2"/>
<keyword evidence="12" id="KW-1185">Reference proteome</keyword>
<gene>
    <name evidence="11" type="ORF">SULYE_1344</name>
</gene>
<evidence type="ECO:0000256" key="2">
    <source>
        <dbReference type="ARBA" id="ARBA00013164"/>
    </source>
</evidence>
<keyword evidence="6" id="KW-0648">Protein biosynthesis</keyword>
<keyword evidence="4" id="KW-0547">Nucleotide-binding</keyword>
<feature type="domain" description="Methionyl/Valyl/Leucyl/Isoleucyl-tRNA synthetase anticodon-binding" evidence="10">
    <location>
        <begin position="132"/>
        <end position="248"/>
    </location>
</feature>
<feature type="domain" description="Aminoacyl-tRNA synthetase class Ia" evidence="9">
    <location>
        <begin position="45"/>
        <end position="79"/>
    </location>
</feature>
<dbReference type="AlphaFoldDB" id="C4FL90"/>
<dbReference type="EC" id="6.1.1.4" evidence="2"/>
<evidence type="ECO:0000256" key="3">
    <source>
        <dbReference type="ARBA" id="ARBA00022598"/>
    </source>
</evidence>
<dbReference type="GO" id="GO:0005829">
    <property type="term" value="C:cytosol"/>
    <property type="evidence" value="ECO:0007669"/>
    <property type="project" value="TreeGrafter"/>
</dbReference>
<dbReference type="RefSeq" id="WP_007547627.1">
    <property type="nucleotide sequence ID" value="NZ_ABZS01000141.1"/>
</dbReference>
<evidence type="ECO:0000259" key="9">
    <source>
        <dbReference type="Pfam" id="PF00133"/>
    </source>
</evidence>
<comment type="caution">
    <text evidence="11">The sequence shown here is derived from an EMBL/GenBank/DDBJ whole genome shotgun (WGS) entry which is preliminary data.</text>
</comment>
<proteinExistence type="inferred from homology"/>
<organism evidence="11 12">
    <name type="scientific">Sulfurihydrogenibium yellowstonense SS-5</name>
    <dbReference type="NCBI Taxonomy" id="432331"/>
    <lineage>
        <taxon>Bacteria</taxon>
        <taxon>Pseudomonadati</taxon>
        <taxon>Aquificota</taxon>
        <taxon>Aquificia</taxon>
        <taxon>Aquificales</taxon>
        <taxon>Hydrogenothermaceae</taxon>
        <taxon>Sulfurihydrogenibium</taxon>
    </lineage>
</organism>
<protein>
    <recommendedName>
        <fullName evidence="2">leucine--tRNA ligase</fullName>
        <ecNumber evidence="2">6.1.1.4</ecNumber>
    </recommendedName>
</protein>
<dbReference type="SUPFAM" id="SSF52374">
    <property type="entry name" value="Nucleotidylyl transferase"/>
    <property type="match status" value="1"/>
</dbReference>
<dbReference type="SUPFAM" id="SSF47323">
    <property type="entry name" value="Anticodon-binding domain of a subclass of class I aminoacyl-tRNA synthetases"/>
    <property type="match status" value="1"/>
</dbReference>
<sequence>MERKTIKAVLEENHLNLNDNAVLLFDKLGLDKSVLTKLEDAYGKSDKMSKSKHNTVDPDEMVKKYGADTVRLYTLFAAPPENNFDWTESGIEGAHRFVKRLFYYISENLDIVKNVSYSEEDFKNLSQESLNIRKKLHQTIKKVRNDIERFQFNTAIASMMELLNTLYDYKEKNPKVLREVFEKFILLISPFTPFMADYLWKQLGNKGYTIQQPFPNYDESLLVEKEREIPVQINGKLRATIKAPVDASQDEVLNIALKDESVKKWIEGKEIVKTVFIQGKILNIVVK</sequence>
<keyword evidence="3 11" id="KW-0436">Ligase</keyword>
<dbReference type="InterPro" id="IPR002302">
    <property type="entry name" value="Leu-tRNA-ligase"/>
</dbReference>
<dbReference type="Pfam" id="PF08264">
    <property type="entry name" value="Anticodon_1"/>
    <property type="match status" value="1"/>
</dbReference>
<dbReference type="Proteomes" id="UP000005540">
    <property type="component" value="Unassembled WGS sequence"/>
</dbReference>
<dbReference type="InterPro" id="IPR013155">
    <property type="entry name" value="M/V/L/I-tRNA-synth_anticd-bd"/>
</dbReference>
<evidence type="ECO:0000256" key="4">
    <source>
        <dbReference type="ARBA" id="ARBA00022741"/>
    </source>
</evidence>
<evidence type="ECO:0000256" key="1">
    <source>
        <dbReference type="ARBA" id="ARBA00005594"/>
    </source>
</evidence>
<dbReference type="GO" id="GO:0004823">
    <property type="term" value="F:leucine-tRNA ligase activity"/>
    <property type="evidence" value="ECO:0007669"/>
    <property type="project" value="UniProtKB-EC"/>
</dbReference>
<dbReference type="GO" id="GO:0005524">
    <property type="term" value="F:ATP binding"/>
    <property type="evidence" value="ECO:0007669"/>
    <property type="project" value="UniProtKB-KW"/>
</dbReference>
<dbReference type="GO" id="GO:0006429">
    <property type="term" value="P:leucyl-tRNA aminoacylation"/>
    <property type="evidence" value="ECO:0007669"/>
    <property type="project" value="InterPro"/>
</dbReference>
<evidence type="ECO:0000313" key="11">
    <source>
        <dbReference type="EMBL" id="EEP60158.1"/>
    </source>
</evidence>
<dbReference type="PANTHER" id="PTHR43740:SF2">
    <property type="entry name" value="LEUCINE--TRNA LIGASE, MITOCHONDRIAL"/>
    <property type="match status" value="1"/>
</dbReference>
<dbReference type="EMBL" id="ABZS01000141">
    <property type="protein sequence ID" value="EEP60158.1"/>
    <property type="molecule type" value="Genomic_DNA"/>
</dbReference>
<name>C4FL90_9AQUI</name>
<evidence type="ECO:0000259" key="10">
    <source>
        <dbReference type="Pfam" id="PF08264"/>
    </source>
</evidence>
<dbReference type="PANTHER" id="PTHR43740">
    <property type="entry name" value="LEUCYL-TRNA SYNTHETASE"/>
    <property type="match status" value="1"/>
</dbReference>
<dbReference type="CDD" id="cd07958">
    <property type="entry name" value="Anticodon_Ia_Leu_BEm"/>
    <property type="match status" value="1"/>
</dbReference>
<accession>C4FL90</accession>
<keyword evidence="5" id="KW-0067">ATP-binding</keyword>
<dbReference type="InterPro" id="IPR009080">
    <property type="entry name" value="tRNAsynth_Ia_anticodon-bd"/>
</dbReference>
<reference evidence="11 12" key="1">
    <citation type="submission" date="2009-04" db="EMBL/GenBank/DDBJ databases">
        <authorList>
            <person name="Reysenbach A.-L."/>
            <person name="Heidelberg J.F."/>
            <person name="Nelson W.C."/>
        </authorList>
    </citation>
    <scope>NUCLEOTIDE SEQUENCE [LARGE SCALE GENOMIC DNA]</scope>
    <source>
        <strain evidence="11 12">SS-5</strain>
    </source>
</reference>
<evidence type="ECO:0000256" key="5">
    <source>
        <dbReference type="ARBA" id="ARBA00022840"/>
    </source>
</evidence>
<evidence type="ECO:0000313" key="12">
    <source>
        <dbReference type="Proteomes" id="UP000005540"/>
    </source>
</evidence>